<feature type="compositionally biased region" description="Polar residues" evidence="13">
    <location>
        <begin position="53"/>
        <end position="62"/>
    </location>
</feature>
<dbReference type="HOGENOM" id="CLU_052522_1_0_1"/>
<dbReference type="PROSITE" id="PS50096">
    <property type="entry name" value="IQ"/>
    <property type="match status" value="1"/>
</dbReference>
<dbReference type="AlphaFoldDB" id="F6R122"/>
<proteinExistence type="inferred from homology"/>
<evidence type="ECO:0000256" key="13">
    <source>
        <dbReference type="SAM" id="MobiDB-lite"/>
    </source>
</evidence>
<evidence type="ECO:0000256" key="7">
    <source>
        <dbReference type="ARBA" id="ARBA00023212"/>
    </source>
</evidence>
<dbReference type="PANTHER" id="PTHR14871">
    <property type="entry name" value="DYNEIN REGULATORY COMPLEX PROTEIN 9"/>
    <property type="match status" value="1"/>
</dbReference>
<evidence type="ECO:0000256" key="2">
    <source>
        <dbReference type="ARBA" id="ARBA00008222"/>
    </source>
</evidence>
<feature type="compositionally biased region" description="Basic and acidic residues" evidence="13">
    <location>
        <begin position="437"/>
        <end position="446"/>
    </location>
</feature>
<gene>
    <name evidence="14" type="primary">IQCG</name>
</gene>
<sequence>MESDSPERLKPKDKGPQKAATSWNAPEAEGATSTSDPCPPPDDPDSQEAVEGTPSSKSSGTQEETEALSPLDVLRISAVLEDTLGQLSILSFIMPAPHECEPGDARGSGEMGVDIPSRLVTGNKPETPTNSWRESVPAMSAKGPKSTVFSQKDQEASQADPTVDHLINRPTKQTILTMETLKKVQADRQFASDVIAETLQELQVSGTFTSLVRALEREKEKKTHFHDIIVREEQGRKQIRSLQKELQDVKKEREIKVQSQKEHIAYLKDQLQEMKAKTNMESRYVKKSTELQITQTRNKCDRAEENLLDEIEKLKVRTDEETRVHAEIENFLKKELVKLEEKLEYWMEKYDKDTEAKQNELNSLKSAKATDLTNLQELARQLVEFEQVIIEDRLEKEAARNKIEQDARELKSIIKLQAWWRGTMVRRELGNFKLPKKGKDSSKNGKDGISGTMQTAK</sequence>
<dbReference type="SMART" id="SM00015">
    <property type="entry name" value="IQ"/>
    <property type="match status" value="1"/>
</dbReference>
<feature type="region of interest" description="Disordered" evidence="13">
    <location>
        <begin position="119"/>
        <end position="145"/>
    </location>
</feature>
<evidence type="ECO:0000256" key="4">
    <source>
        <dbReference type="ARBA" id="ARBA00022490"/>
    </source>
</evidence>
<comment type="subcellular location">
    <subcellularLocation>
        <location evidence="1">Cytoplasm</location>
        <location evidence="1">Cytoskeleton</location>
        <location evidence="1">Flagellum axoneme</location>
    </subcellularLocation>
</comment>
<evidence type="ECO:0000313" key="14">
    <source>
        <dbReference type="Ensembl" id="ENSOANP00000022516.3"/>
    </source>
</evidence>
<organism evidence="14 15">
    <name type="scientific">Ornithorhynchus anatinus</name>
    <name type="common">Duckbill platypus</name>
    <dbReference type="NCBI Taxonomy" id="9258"/>
    <lineage>
        <taxon>Eukaryota</taxon>
        <taxon>Metazoa</taxon>
        <taxon>Chordata</taxon>
        <taxon>Craniata</taxon>
        <taxon>Vertebrata</taxon>
        <taxon>Euteleostomi</taxon>
        <taxon>Mammalia</taxon>
        <taxon>Monotremata</taxon>
        <taxon>Ornithorhynchidae</taxon>
        <taxon>Ornithorhynchus</taxon>
    </lineage>
</organism>
<keyword evidence="8" id="KW-0966">Cell projection</keyword>
<reference evidence="14 15" key="1">
    <citation type="journal article" date="2008" name="Nature">
        <title>Genome analysis of the platypus reveals unique signatures of evolution.</title>
        <authorList>
            <person name="Warren W.C."/>
            <person name="Hillier L.W."/>
            <person name="Marshall Graves J.A."/>
            <person name="Birney E."/>
            <person name="Ponting C.P."/>
            <person name="Grutzner F."/>
            <person name="Belov K."/>
            <person name="Miller W."/>
            <person name="Clarke L."/>
            <person name="Chinwalla A.T."/>
            <person name="Yang S.P."/>
            <person name="Heger A."/>
            <person name="Locke D.P."/>
            <person name="Miethke P."/>
            <person name="Waters P.D."/>
            <person name="Veyrunes F."/>
            <person name="Fulton L."/>
            <person name="Fulton B."/>
            <person name="Graves T."/>
            <person name="Wallis J."/>
            <person name="Puente X.S."/>
            <person name="Lopez-Otin C."/>
            <person name="Ordonez G.R."/>
            <person name="Eichler E.E."/>
            <person name="Chen L."/>
            <person name="Cheng Z."/>
            <person name="Deakin J.E."/>
            <person name="Alsop A."/>
            <person name="Thompson K."/>
            <person name="Kirby P."/>
            <person name="Papenfuss A.T."/>
            <person name="Wakefield M.J."/>
            <person name="Olender T."/>
            <person name="Lancet D."/>
            <person name="Huttley G.A."/>
            <person name="Smit A.F."/>
            <person name="Pask A."/>
            <person name="Temple-Smith P."/>
            <person name="Batzer M.A."/>
            <person name="Walker J.A."/>
            <person name="Konkel M.K."/>
            <person name="Harris R.S."/>
            <person name="Whittington C.M."/>
            <person name="Wong E.S."/>
            <person name="Gemmell N.J."/>
            <person name="Buschiazzo E."/>
            <person name="Vargas Jentzsch I.M."/>
            <person name="Merkel A."/>
            <person name="Schmitz J."/>
            <person name="Zemann A."/>
            <person name="Churakov G."/>
            <person name="Kriegs J.O."/>
            <person name="Brosius J."/>
            <person name="Murchison E.P."/>
            <person name="Sachidanandam R."/>
            <person name="Smith C."/>
            <person name="Hannon G.J."/>
            <person name="Tsend-Ayush E."/>
            <person name="McMillan D."/>
            <person name="Attenborough R."/>
            <person name="Rens W."/>
            <person name="Ferguson-Smith M."/>
            <person name="Lefevre C.M."/>
            <person name="Sharp J.A."/>
            <person name="Nicholas K.R."/>
            <person name="Ray D.A."/>
            <person name="Kube M."/>
            <person name="Reinhardt R."/>
            <person name="Pringle T.H."/>
            <person name="Taylor J."/>
            <person name="Jones R.C."/>
            <person name="Nixon B."/>
            <person name="Dacheux J.L."/>
            <person name="Niwa H."/>
            <person name="Sekita Y."/>
            <person name="Huang X."/>
            <person name="Stark A."/>
            <person name="Kheradpour P."/>
            <person name="Kellis M."/>
            <person name="Flicek P."/>
            <person name="Chen Y."/>
            <person name="Webber C."/>
            <person name="Hardison R."/>
            <person name="Nelson J."/>
            <person name="Hallsworth-Pepin K."/>
            <person name="Delehaunty K."/>
            <person name="Markovic C."/>
            <person name="Minx P."/>
            <person name="Feng Y."/>
            <person name="Kremitzki C."/>
            <person name="Mitreva M."/>
            <person name="Glasscock J."/>
            <person name="Wylie T."/>
            <person name="Wohldmann P."/>
            <person name="Thiru P."/>
            <person name="Nhan M.N."/>
            <person name="Pohl C.S."/>
            <person name="Smith S.M."/>
            <person name="Hou S."/>
            <person name="Nefedov M."/>
            <person name="de Jong P.J."/>
            <person name="Renfree M.B."/>
            <person name="Mardis E.R."/>
            <person name="Wilson R.K."/>
        </authorList>
    </citation>
    <scope>NUCLEOTIDE SEQUENCE [LARGE SCALE GENOMIC DNA]</scope>
    <source>
        <strain evidence="14 15">Glennie</strain>
    </source>
</reference>
<evidence type="ECO:0000256" key="5">
    <source>
        <dbReference type="ARBA" id="ARBA00022846"/>
    </source>
</evidence>
<accession>F6R122</accession>
<protein>
    <recommendedName>
        <fullName evidence="3">Dynein regulatory complex protein 9</fullName>
    </recommendedName>
    <alternativeName>
        <fullName evidence="9">IQ domain-containing protein G</fullName>
    </alternativeName>
</protein>
<reference evidence="14" key="3">
    <citation type="submission" date="2025-09" db="UniProtKB">
        <authorList>
            <consortium name="Ensembl"/>
        </authorList>
    </citation>
    <scope>IDENTIFICATION</scope>
    <source>
        <strain evidence="14">Glennie</strain>
    </source>
</reference>
<evidence type="ECO:0000256" key="9">
    <source>
        <dbReference type="ARBA" id="ARBA00032183"/>
    </source>
</evidence>
<dbReference type="InterPro" id="IPR042618">
    <property type="entry name" value="IQCG"/>
</dbReference>
<feature type="region of interest" description="Disordered" evidence="13">
    <location>
        <begin position="1"/>
        <end position="70"/>
    </location>
</feature>
<evidence type="ECO:0000256" key="3">
    <source>
        <dbReference type="ARBA" id="ARBA00013738"/>
    </source>
</evidence>
<reference evidence="14" key="2">
    <citation type="submission" date="2025-08" db="UniProtKB">
        <authorList>
            <consortium name="Ensembl"/>
        </authorList>
    </citation>
    <scope>IDENTIFICATION</scope>
    <source>
        <strain evidence="14">Glennie</strain>
    </source>
</reference>
<evidence type="ECO:0000256" key="6">
    <source>
        <dbReference type="ARBA" id="ARBA00023069"/>
    </source>
</evidence>
<name>F6R122_ORNAN</name>
<evidence type="ECO:0000256" key="10">
    <source>
        <dbReference type="ARBA" id="ARBA00045137"/>
    </source>
</evidence>
<comment type="subunit">
    <text evidence="11">Component of the nexin-dynein regulatory complex (N-DRC). Interacts (via IQ domain) with CALM when calcium levels are low. Does not interact with CALM in the presence of Ca(2+). Interacts with the HSP70 proteins HSPA1L and HSPA8. May form a complex with CAMK4 and HSP70.</text>
</comment>
<keyword evidence="15" id="KW-1185">Reference proteome</keyword>
<dbReference type="InterPro" id="IPR000048">
    <property type="entry name" value="IQ_motif_EF-hand-BS"/>
</dbReference>
<keyword evidence="4" id="KW-0963">Cytoplasm</keyword>
<dbReference type="Ensembl" id="ENSOANT00000022520.4">
    <property type="protein sequence ID" value="ENSOANP00000022516.3"/>
    <property type="gene ID" value="ENSOANG00000014288.4"/>
</dbReference>
<keyword evidence="6" id="KW-0969">Cilium</keyword>
<dbReference type="GeneTree" id="ENSGT00730000111263"/>
<evidence type="ECO:0000313" key="15">
    <source>
        <dbReference type="Proteomes" id="UP000002279"/>
    </source>
</evidence>
<comment type="function">
    <text evidence="10">Component of the nexin-dynein regulatory complex (N-DRC), a key regulator of ciliary/flagellar motility which maintains the alignment and integrity of the distal axoneme and regulates microtubule sliding in motile axonemes. Binds calmodulin when cellular Ca(2+) levels are low and thereby contributes to the regulation of calcium and calmodulin-dependent protein kinase IV (CAMK4) activity; contributes to the regulation of CAMK4 signaling cascades. Required for normal axoneme assembly in sperm flagella, normal sperm tail formation and for male fertility.</text>
</comment>
<keyword evidence="5" id="KW-0282">Flagellum</keyword>
<feature type="region of interest" description="Disordered" evidence="13">
    <location>
        <begin position="431"/>
        <end position="457"/>
    </location>
</feature>
<dbReference type="Pfam" id="PF00612">
    <property type="entry name" value="IQ"/>
    <property type="match status" value="1"/>
</dbReference>
<dbReference type="eggNOG" id="ENOG502QQR7">
    <property type="taxonomic scope" value="Eukaryota"/>
</dbReference>
<evidence type="ECO:0000256" key="8">
    <source>
        <dbReference type="ARBA" id="ARBA00023273"/>
    </source>
</evidence>
<dbReference type="Bgee" id="ENSOANG00000014288">
    <property type="expression patterns" value="Expressed in testis and 8 other cell types or tissues"/>
</dbReference>
<evidence type="ECO:0000256" key="12">
    <source>
        <dbReference type="SAM" id="Coils"/>
    </source>
</evidence>
<keyword evidence="7" id="KW-0206">Cytoskeleton</keyword>
<dbReference type="CDD" id="cd23766">
    <property type="entry name" value="IQCG"/>
    <property type="match status" value="1"/>
</dbReference>
<feature type="coiled-coil region" evidence="12">
    <location>
        <begin position="232"/>
        <end position="367"/>
    </location>
</feature>
<dbReference type="STRING" id="9258.ENSOANP00000022516"/>
<evidence type="ECO:0000256" key="11">
    <source>
        <dbReference type="ARBA" id="ARBA00046954"/>
    </source>
</evidence>
<keyword evidence="12" id="KW-0175">Coiled coil</keyword>
<dbReference type="Proteomes" id="UP000002279">
    <property type="component" value="Chromosome 1"/>
</dbReference>
<feature type="compositionally biased region" description="Polar residues" evidence="13">
    <location>
        <begin position="124"/>
        <end position="133"/>
    </location>
</feature>
<evidence type="ECO:0000256" key="1">
    <source>
        <dbReference type="ARBA" id="ARBA00004611"/>
    </source>
</evidence>
<comment type="similarity">
    <text evidence="2">Belongs to the DRC9 family.</text>
</comment>
<dbReference type="PANTHER" id="PTHR14871:SF1">
    <property type="entry name" value="DYNEIN REGULATORY COMPLEX PROTEIN 9"/>
    <property type="match status" value="1"/>
</dbReference>
<feature type="compositionally biased region" description="Basic and acidic residues" evidence="13">
    <location>
        <begin position="1"/>
        <end position="16"/>
    </location>
</feature>